<dbReference type="Proteomes" id="UP001652623">
    <property type="component" value="Chromosome 3"/>
</dbReference>
<proteinExistence type="predicted"/>
<evidence type="ECO:0000313" key="2">
    <source>
        <dbReference type="RefSeq" id="XP_060671954.1"/>
    </source>
</evidence>
<sequence length="111" mass="12092">MFWGIYNISMDKKAEYDVKVKAVDISPYPIARGKPTTFSISATTDPVTAGLDGFHLSLAKGHCSKNVTQQCTVRGLGCSCSFCRETYGERLPGSCFSNLGLSHKDLAHSRI</sequence>
<accession>A0ABM4A5E8</accession>
<dbReference type="GeneID" id="132803304"/>
<gene>
    <name evidence="2" type="primary">LOC132803304</name>
</gene>
<evidence type="ECO:0000313" key="1">
    <source>
        <dbReference type="Proteomes" id="UP001652623"/>
    </source>
</evidence>
<organism evidence="1 2">
    <name type="scientific">Ziziphus jujuba</name>
    <name type="common">Chinese jujube</name>
    <name type="synonym">Ziziphus sativa</name>
    <dbReference type="NCBI Taxonomy" id="326968"/>
    <lineage>
        <taxon>Eukaryota</taxon>
        <taxon>Viridiplantae</taxon>
        <taxon>Streptophyta</taxon>
        <taxon>Embryophyta</taxon>
        <taxon>Tracheophyta</taxon>
        <taxon>Spermatophyta</taxon>
        <taxon>Magnoliopsida</taxon>
        <taxon>eudicotyledons</taxon>
        <taxon>Gunneridae</taxon>
        <taxon>Pentapetalae</taxon>
        <taxon>rosids</taxon>
        <taxon>fabids</taxon>
        <taxon>Rosales</taxon>
        <taxon>Rhamnaceae</taxon>
        <taxon>Paliureae</taxon>
        <taxon>Ziziphus</taxon>
    </lineage>
</organism>
<protein>
    <submittedName>
        <fullName evidence="2">Uncharacterized protein LOC132803304</fullName>
    </submittedName>
</protein>
<keyword evidence="1" id="KW-1185">Reference proteome</keyword>
<name>A0ABM4A5E8_ZIZJJ</name>
<reference evidence="2" key="1">
    <citation type="submission" date="2025-08" db="UniProtKB">
        <authorList>
            <consortium name="RefSeq"/>
        </authorList>
    </citation>
    <scope>IDENTIFICATION</scope>
    <source>
        <tissue evidence="2">Seedling</tissue>
    </source>
</reference>
<dbReference type="RefSeq" id="XP_060671954.1">
    <property type="nucleotide sequence ID" value="XM_060815971.1"/>
</dbReference>